<evidence type="ECO:0000313" key="2">
    <source>
        <dbReference type="Proteomes" id="UP000230959"/>
    </source>
</evidence>
<sequence length="71" mass="8336">MIEVKKKENESSLSLLRRFSQRVKKSGNIIRAKKLRFSSRPASAKRKKDSAIRRVLKKKEKELLRKLGKID</sequence>
<gene>
    <name evidence="1" type="ORF">COV02_02490</name>
</gene>
<dbReference type="EMBL" id="PFER01000036">
    <property type="protein sequence ID" value="PJE73470.1"/>
    <property type="molecule type" value="Genomic_DNA"/>
</dbReference>
<evidence type="ECO:0000313" key="1">
    <source>
        <dbReference type="EMBL" id="PJE73470.1"/>
    </source>
</evidence>
<organism evidence="1 2">
    <name type="scientific">Candidatus Terrybacteria bacterium CG10_big_fil_rev_8_21_14_0_10_41_10</name>
    <dbReference type="NCBI Taxonomy" id="1975026"/>
    <lineage>
        <taxon>Bacteria</taxon>
        <taxon>Candidatus Terryibacteriota</taxon>
    </lineage>
</organism>
<dbReference type="Proteomes" id="UP000230959">
    <property type="component" value="Unassembled WGS sequence"/>
</dbReference>
<evidence type="ECO:0008006" key="3">
    <source>
        <dbReference type="Google" id="ProtNLM"/>
    </source>
</evidence>
<protein>
    <recommendedName>
        <fullName evidence="3">30S ribosomal protein S21</fullName>
    </recommendedName>
</protein>
<comment type="caution">
    <text evidence="1">The sequence shown here is derived from an EMBL/GenBank/DDBJ whole genome shotgun (WGS) entry which is preliminary data.</text>
</comment>
<name>A0A2M8LA38_9BACT</name>
<reference evidence="2" key="1">
    <citation type="submission" date="2017-09" db="EMBL/GenBank/DDBJ databases">
        <title>Depth-based differentiation of microbial function through sediment-hosted aquifers and enrichment of novel symbionts in the deep terrestrial subsurface.</title>
        <authorList>
            <person name="Probst A.J."/>
            <person name="Ladd B."/>
            <person name="Jarett J.K."/>
            <person name="Geller-Mcgrath D.E."/>
            <person name="Sieber C.M.K."/>
            <person name="Emerson J.B."/>
            <person name="Anantharaman K."/>
            <person name="Thomas B.C."/>
            <person name="Malmstrom R."/>
            <person name="Stieglmeier M."/>
            <person name="Klingl A."/>
            <person name="Woyke T."/>
            <person name="Ryan C.M."/>
            <person name="Banfield J.F."/>
        </authorList>
    </citation>
    <scope>NUCLEOTIDE SEQUENCE [LARGE SCALE GENOMIC DNA]</scope>
</reference>
<dbReference type="AlphaFoldDB" id="A0A2M8LA38"/>
<accession>A0A2M8LA38</accession>
<proteinExistence type="predicted"/>